<dbReference type="InterPro" id="IPR036388">
    <property type="entry name" value="WH-like_DNA-bd_sf"/>
</dbReference>
<evidence type="ECO:0000256" key="1">
    <source>
        <dbReference type="ARBA" id="ARBA00022553"/>
    </source>
</evidence>
<protein>
    <submittedName>
        <fullName evidence="11">Response regulator transcription factor</fullName>
    </submittedName>
</protein>
<keyword evidence="3" id="KW-0805">Transcription regulation</keyword>
<keyword evidence="4 7" id="KW-0238">DNA-binding</keyword>
<dbReference type="SMART" id="SM00862">
    <property type="entry name" value="Trans_reg_C"/>
    <property type="match status" value="1"/>
</dbReference>
<feature type="DNA-binding region" description="OmpR/PhoB-type" evidence="7">
    <location>
        <begin position="152"/>
        <end position="248"/>
    </location>
</feature>
<dbReference type="InterPro" id="IPR001867">
    <property type="entry name" value="OmpR/PhoB-type_DNA-bd"/>
</dbReference>
<evidence type="ECO:0000256" key="5">
    <source>
        <dbReference type="ARBA" id="ARBA00023163"/>
    </source>
</evidence>
<dbReference type="PANTHER" id="PTHR48111">
    <property type="entry name" value="REGULATOR OF RPOS"/>
    <property type="match status" value="1"/>
</dbReference>
<dbReference type="Proteomes" id="UP001596012">
    <property type="component" value="Unassembled WGS sequence"/>
</dbReference>
<evidence type="ECO:0000256" key="4">
    <source>
        <dbReference type="ARBA" id="ARBA00023125"/>
    </source>
</evidence>
<keyword evidence="12" id="KW-1185">Reference proteome</keyword>
<evidence type="ECO:0000256" key="6">
    <source>
        <dbReference type="PROSITE-ProRule" id="PRU00169"/>
    </source>
</evidence>
<dbReference type="RefSeq" id="WP_386342393.1">
    <property type="nucleotide sequence ID" value="NZ_JBHSFG010000028.1"/>
</dbReference>
<dbReference type="InterPro" id="IPR039420">
    <property type="entry name" value="WalR-like"/>
</dbReference>
<dbReference type="SUPFAM" id="SSF52172">
    <property type="entry name" value="CheY-like"/>
    <property type="match status" value="1"/>
</dbReference>
<feature type="compositionally biased region" description="Low complexity" evidence="8">
    <location>
        <begin position="1"/>
        <end position="16"/>
    </location>
</feature>
<dbReference type="PANTHER" id="PTHR48111:SF1">
    <property type="entry name" value="TWO-COMPONENT RESPONSE REGULATOR ORR33"/>
    <property type="match status" value="1"/>
</dbReference>
<proteinExistence type="predicted"/>
<dbReference type="Gene3D" id="3.40.50.2300">
    <property type="match status" value="1"/>
</dbReference>
<evidence type="ECO:0000313" key="11">
    <source>
        <dbReference type="EMBL" id="MFC4465975.1"/>
    </source>
</evidence>
<feature type="domain" description="Response regulatory" evidence="9">
    <location>
        <begin position="28"/>
        <end position="142"/>
    </location>
</feature>
<dbReference type="Gene3D" id="1.10.10.10">
    <property type="entry name" value="Winged helix-like DNA-binding domain superfamily/Winged helix DNA-binding domain"/>
    <property type="match status" value="1"/>
</dbReference>
<feature type="domain" description="OmpR/PhoB-type" evidence="10">
    <location>
        <begin position="152"/>
        <end position="248"/>
    </location>
</feature>
<dbReference type="CDD" id="cd00383">
    <property type="entry name" value="trans_reg_C"/>
    <property type="match status" value="1"/>
</dbReference>
<dbReference type="SMART" id="SM00448">
    <property type="entry name" value="REC"/>
    <property type="match status" value="1"/>
</dbReference>
<keyword evidence="5" id="KW-0804">Transcription</keyword>
<dbReference type="PROSITE" id="PS50110">
    <property type="entry name" value="RESPONSE_REGULATORY"/>
    <property type="match status" value="1"/>
</dbReference>
<evidence type="ECO:0000259" key="10">
    <source>
        <dbReference type="PROSITE" id="PS51755"/>
    </source>
</evidence>
<reference evidence="12" key="1">
    <citation type="journal article" date="2019" name="Int. J. Syst. Evol. Microbiol.">
        <title>The Global Catalogue of Microorganisms (GCM) 10K type strain sequencing project: providing services to taxonomists for standard genome sequencing and annotation.</title>
        <authorList>
            <consortium name="The Broad Institute Genomics Platform"/>
            <consortium name="The Broad Institute Genome Sequencing Center for Infectious Disease"/>
            <person name="Wu L."/>
            <person name="Ma J."/>
        </authorList>
    </citation>
    <scope>NUCLEOTIDE SEQUENCE [LARGE SCALE GENOMIC DNA]</scope>
    <source>
        <strain evidence="12">DT43</strain>
    </source>
</reference>
<evidence type="ECO:0000256" key="8">
    <source>
        <dbReference type="SAM" id="MobiDB-lite"/>
    </source>
</evidence>
<accession>A0ABV8YNK3</accession>
<evidence type="ECO:0000313" key="12">
    <source>
        <dbReference type="Proteomes" id="UP001596012"/>
    </source>
</evidence>
<evidence type="ECO:0000256" key="7">
    <source>
        <dbReference type="PROSITE-ProRule" id="PRU01091"/>
    </source>
</evidence>
<gene>
    <name evidence="11" type="ORF">ACFPH6_15820</name>
</gene>
<dbReference type="Pfam" id="PF00486">
    <property type="entry name" value="Trans_reg_C"/>
    <property type="match status" value="1"/>
</dbReference>
<dbReference type="PROSITE" id="PS51755">
    <property type="entry name" value="OMPR_PHOB"/>
    <property type="match status" value="1"/>
</dbReference>
<dbReference type="InterPro" id="IPR011006">
    <property type="entry name" value="CheY-like_superfamily"/>
</dbReference>
<dbReference type="InterPro" id="IPR001789">
    <property type="entry name" value="Sig_transdc_resp-reg_receiver"/>
</dbReference>
<keyword evidence="2" id="KW-0902">Two-component regulatory system</keyword>
<dbReference type="Gene3D" id="6.10.250.690">
    <property type="match status" value="1"/>
</dbReference>
<organism evidence="11 12">
    <name type="scientific">Streptomyces xiangluensis</name>
    <dbReference type="NCBI Taxonomy" id="2665720"/>
    <lineage>
        <taxon>Bacteria</taxon>
        <taxon>Bacillati</taxon>
        <taxon>Actinomycetota</taxon>
        <taxon>Actinomycetes</taxon>
        <taxon>Kitasatosporales</taxon>
        <taxon>Streptomycetaceae</taxon>
        <taxon>Streptomyces</taxon>
    </lineage>
</organism>
<evidence type="ECO:0000256" key="2">
    <source>
        <dbReference type="ARBA" id="ARBA00023012"/>
    </source>
</evidence>
<name>A0ABV8YNK3_9ACTN</name>
<dbReference type="EMBL" id="JBHSFG010000028">
    <property type="protein sequence ID" value="MFC4465975.1"/>
    <property type="molecule type" value="Genomic_DNA"/>
</dbReference>
<evidence type="ECO:0000256" key="3">
    <source>
        <dbReference type="ARBA" id="ARBA00023015"/>
    </source>
</evidence>
<dbReference type="Pfam" id="PF00072">
    <property type="entry name" value="Response_reg"/>
    <property type="match status" value="1"/>
</dbReference>
<evidence type="ECO:0000259" key="9">
    <source>
        <dbReference type="PROSITE" id="PS50110"/>
    </source>
</evidence>
<keyword evidence="1 6" id="KW-0597">Phosphoprotein</keyword>
<feature type="region of interest" description="Disordered" evidence="8">
    <location>
        <begin position="1"/>
        <end position="24"/>
    </location>
</feature>
<sequence length="249" mass="27561">MTHPVPNSPTTAVSSPSSPPAPSGAAAHLLVVDDDVGVRDVLTMALELLGFEVTCAATGHQALRLVTRRVPDLVLLDVNLPDVDGFEVCRTLRERDLTMPVLFLSGRSAVDDRVRGLDLGGDDFLIKPFELKEVAARIRALLRRTAEPPMRRRRLSVGHVQLDPDAHQVWAAGQPVRLTPTEFALLRYLMENSGRVLTRSQIQERVWNHRDESSGIVDTCVYYLRRKLGDQGQSLIRTVRGVGYRLSAA</sequence>
<comment type="caution">
    <text evidence="11">The sequence shown here is derived from an EMBL/GenBank/DDBJ whole genome shotgun (WGS) entry which is preliminary data.</text>
</comment>
<feature type="modified residue" description="4-aspartylphosphate" evidence="6">
    <location>
        <position position="77"/>
    </location>
</feature>